<accession>A0A8S1MXG0</accession>
<sequence>MLKIEEQNYSRQLIKQDKELSQFIKYLELQNEVNEKNKEKEFRMKQKESIILGQRQQKKQEHEFQARLKQLELSTIREKYDESLTMKNKSLEQRLQNQEQRHQQILQDAKIKREEQANLRSLHLRDSVDQAIAKANLIHQDKIDYFNYQQTRKEQYLSQLQSEKNIKQLEKSMNFQIKQELNDSNYKKAQDILNERIYKTMNKLNQKDSLSQQIQIENERKLNNKLFSQKALLENGLSNADYAKARFEQNLNMKKSMTEYKMNKLDQMIREKQLLQQQEREIRVMVEKKKNQLKEEFDKKMNLLQKQKY</sequence>
<dbReference type="OMA" id="GQRSEMK"/>
<evidence type="ECO:0000313" key="2">
    <source>
        <dbReference type="EMBL" id="CAD8082156.1"/>
    </source>
</evidence>
<reference evidence="2" key="1">
    <citation type="submission" date="2021-01" db="EMBL/GenBank/DDBJ databases">
        <authorList>
            <consortium name="Genoscope - CEA"/>
            <person name="William W."/>
        </authorList>
    </citation>
    <scope>NUCLEOTIDE SEQUENCE</scope>
</reference>
<feature type="coiled-coil region" evidence="1">
    <location>
        <begin position="81"/>
        <end position="115"/>
    </location>
</feature>
<organism evidence="2 3">
    <name type="scientific">Paramecium primaurelia</name>
    <dbReference type="NCBI Taxonomy" id="5886"/>
    <lineage>
        <taxon>Eukaryota</taxon>
        <taxon>Sar</taxon>
        <taxon>Alveolata</taxon>
        <taxon>Ciliophora</taxon>
        <taxon>Intramacronucleata</taxon>
        <taxon>Oligohymenophorea</taxon>
        <taxon>Peniculida</taxon>
        <taxon>Parameciidae</taxon>
        <taxon>Paramecium</taxon>
    </lineage>
</organism>
<name>A0A8S1MXG0_PARPR</name>
<evidence type="ECO:0000313" key="3">
    <source>
        <dbReference type="Proteomes" id="UP000688137"/>
    </source>
</evidence>
<keyword evidence="1" id="KW-0175">Coiled coil</keyword>
<comment type="caution">
    <text evidence="2">The sequence shown here is derived from an EMBL/GenBank/DDBJ whole genome shotgun (WGS) entry which is preliminary data.</text>
</comment>
<keyword evidence="3" id="KW-1185">Reference proteome</keyword>
<gene>
    <name evidence="2" type="ORF">PPRIM_AZ9-3.1.T0670113</name>
</gene>
<dbReference type="EMBL" id="CAJJDM010000070">
    <property type="protein sequence ID" value="CAD8082156.1"/>
    <property type="molecule type" value="Genomic_DNA"/>
</dbReference>
<dbReference type="Proteomes" id="UP000688137">
    <property type="component" value="Unassembled WGS sequence"/>
</dbReference>
<evidence type="ECO:0000256" key="1">
    <source>
        <dbReference type="SAM" id="Coils"/>
    </source>
</evidence>
<protein>
    <submittedName>
        <fullName evidence="2">Uncharacterized protein</fullName>
    </submittedName>
</protein>
<proteinExistence type="predicted"/>
<dbReference type="AlphaFoldDB" id="A0A8S1MXG0"/>
<feature type="coiled-coil region" evidence="1">
    <location>
        <begin position="275"/>
        <end position="306"/>
    </location>
</feature>